<dbReference type="Gene3D" id="3.30.460.20">
    <property type="entry name" value="CorA soluble domain-like"/>
    <property type="match status" value="1"/>
</dbReference>
<evidence type="ECO:0000256" key="2">
    <source>
        <dbReference type="ARBA" id="ARBA00009765"/>
    </source>
</evidence>
<evidence type="ECO:0000256" key="1">
    <source>
        <dbReference type="ARBA" id="ARBA00004651"/>
    </source>
</evidence>
<dbReference type="GO" id="GO:0000287">
    <property type="term" value="F:magnesium ion binding"/>
    <property type="evidence" value="ECO:0007669"/>
    <property type="project" value="TreeGrafter"/>
</dbReference>
<evidence type="ECO:0000256" key="11">
    <source>
        <dbReference type="ARBA" id="ARBA00045497"/>
    </source>
</evidence>
<dbReference type="RefSeq" id="WP_290177931.1">
    <property type="nucleotide sequence ID" value="NZ_CP046980.1"/>
</dbReference>
<keyword evidence="9 12" id="KW-0472">Membrane</keyword>
<name>A0A931E0V3_9CORY</name>
<dbReference type="InterPro" id="IPR045861">
    <property type="entry name" value="CorA_cytoplasmic_dom"/>
</dbReference>
<evidence type="ECO:0000256" key="3">
    <source>
        <dbReference type="ARBA" id="ARBA00022448"/>
    </source>
</evidence>
<gene>
    <name evidence="13" type="ORF">IW254_000539</name>
</gene>
<keyword evidence="3" id="KW-0813">Transport</keyword>
<dbReference type="PANTHER" id="PTHR46494">
    <property type="entry name" value="CORA FAMILY METAL ION TRANSPORTER (EUROFUNG)"/>
    <property type="match status" value="1"/>
</dbReference>
<evidence type="ECO:0000313" key="14">
    <source>
        <dbReference type="Proteomes" id="UP000658613"/>
    </source>
</evidence>
<evidence type="ECO:0000256" key="7">
    <source>
        <dbReference type="ARBA" id="ARBA00022989"/>
    </source>
</evidence>
<evidence type="ECO:0000313" key="13">
    <source>
        <dbReference type="EMBL" id="MBG6121570.1"/>
    </source>
</evidence>
<reference evidence="13" key="1">
    <citation type="submission" date="2020-11" db="EMBL/GenBank/DDBJ databases">
        <title>Sequencing the genomes of 1000 actinobacteria strains.</title>
        <authorList>
            <person name="Klenk H.-P."/>
        </authorList>
    </citation>
    <scope>NUCLEOTIDE SEQUENCE</scope>
    <source>
        <strain evidence="13">DSM 45632</strain>
    </source>
</reference>
<dbReference type="SUPFAM" id="SSF143865">
    <property type="entry name" value="CorA soluble domain-like"/>
    <property type="match status" value="1"/>
</dbReference>
<evidence type="ECO:0000256" key="4">
    <source>
        <dbReference type="ARBA" id="ARBA00022475"/>
    </source>
</evidence>
<dbReference type="SUPFAM" id="SSF144083">
    <property type="entry name" value="Magnesium transport protein CorA, transmembrane region"/>
    <property type="match status" value="1"/>
</dbReference>
<dbReference type="GO" id="GO:0015087">
    <property type="term" value="F:cobalt ion transmembrane transporter activity"/>
    <property type="evidence" value="ECO:0007669"/>
    <property type="project" value="TreeGrafter"/>
</dbReference>
<keyword evidence="7 12" id="KW-1133">Transmembrane helix</keyword>
<evidence type="ECO:0000256" key="6">
    <source>
        <dbReference type="ARBA" id="ARBA00022842"/>
    </source>
</evidence>
<evidence type="ECO:0000256" key="9">
    <source>
        <dbReference type="ARBA" id="ARBA00023136"/>
    </source>
</evidence>
<dbReference type="Pfam" id="PF01544">
    <property type="entry name" value="CorA"/>
    <property type="match status" value="1"/>
</dbReference>
<evidence type="ECO:0000256" key="5">
    <source>
        <dbReference type="ARBA" id="ARBA00022692"/>
    </source>
</evidence>
<proteinExistence type="inferred from homology"/>
<dbReference type="Gene3D" id="1.20.58.340">
    <property type="entry name" value="Magnesium transport protein CorA, transmembrane region"/>
    <property type="match status" value="2"/>
</dbReference>
<keyword evidence="5 12" id="KW-0812">Transmembrane</keyword>
<dbReference type="FunFam" id="1.20.58.340:FF:000004">
    <property type="entry name" value="Magnesium transport protein CorA"/>
    <property type="match status" value="1"/>
</dbReference>
<keyword evidence="8" id="KW-0406">Ion transport</keyword>
<keyword evidence="14" id="KW-1185">Reference proteome</keyword>
<protein>
    <submittedName>
        <fullName evidence="13">Magnesium transporter</fullName>
    </submittedName>
</protein>
<dbReference type="PANTHER" id="PTHR46494:SF1">
    <property type="entry name" value="CORA FAMILY METAL ION TRANSPORTER (EUROFUNG)"/>
    <property type="match status" value="1"/>
</dbReference>
<keyword evidence="6" id="KW-0460">Magnesium</keyword>
<organism evidence="13 14">
    <name type="scientific">Corynebacterium aquatimens</name>
    <dbReference type="NCBI Taxonomy" id="1190508"/>
    <lineage>
        <taxon>Bacteria</taxon>
        <taxon>Bacillati</taxon>
        <taxon>Actinomycetota</taxon>
        <taxon>Actinomycetes</taxon>
        <taxon>Mycobacteriales</taxon>
        <taxon>Corynebacteriaceae</taxon>
        <taxon>Corynebacterium</taxon>
    </lineage>
</organism>
<comment type="function">
    <text evidence="11">Mediates influx of magnesium ions. Alternates between open and closed states. Activated by low cytoplasmic Mg(2+) levels. Inactive when cytoplasmic Mg(2+) levels are high.</text>
</comment>
<comment type="catalytic activity">
    <reaction evidence="10">
        <text>Mg(2+)(in) = Mg(2+)(out)</text>
        <dbReference type="Rhea" id="RHEA:29827"/>
        <dbReference type="ChEBI" id="CHEBI:18420"/>
    </reaction>
</comment>
<dbReference type="GO" id="GO:0015095">
    <property type="term" value="F:magnesium ion transmembrane transporter activity"/>
    <property type="evidence" value="ECO:0007669"/>
    <property type="project" value="TreeGrafter"/>
</dbReference>
<sequence>MPSINPLPRAKQARELLTKAEKSSDKTNAKAKATEKTGLKVPVERSVDFCRVIIDGQRAPGNYHYTRALQQANAADNGFVWLALRTPNEEQMEKIAEAFEIHELIVEDAVRAHQRPKVERYGDQLFCVIRTVTYRDDEEVLDSREVISTGEVQVLIGKNFVITIRHDFKLPDLTTELEEDPEILELGPTAVAWKVADYIVENSLRISQNLSEDVDELENEVFNPRQPVNIEQIYTYKREILEMRHAIAPLVPALKSGLSLNKDLLPKPIREYLRDVLDNAAIASDHIMGYDERLSSLLDASVAKVSMQQNKDMRTISAVVGMAAMPTMIAGVYGMNFEYMPELGWVWAYPATLAVMFGSMLLMYWWFRHNHWL</sequence>
<comment type="subcellular location">
    <subcellularLocation>
        <location evidence="1">Cell membrane</location>
        <topology evidence="1">Multi-pass membrane protein</topology>
    </subcellularLocation>
</comment>
<dbReference type="InterPro" id="IPR045863">
    <property type="entry name" value="CorA_TM1_TM2"/>
</dbReference>
<dbReference type="Proteomes" id="UP000658613">
    <property type="component" value="Unassembled WGS sequence"/>
</dbReference>
<feature type="transmembrane region" description="Helical" evidence="12">
    <location>
        <begin position="347"/>
        <end position="367"/>
    </location>
</feature>
<evidence type="ECO:0000256" key="12">
    <source>
        <dbReference type="SAM" id="Phobius"/>
    </source>
</evidence>
<comment type="similarity">
    <text evidence="2">Belongs to the CorA metal ion transporter (MIT) (TC 1.A.35) family.</text>
</comment>
<dbReference type="GO" id="GO:0050897">
    <property type="term" value="F:cobalt ion binding"/>
    <property type="evidence" value="ECO:0007669"/>
    <property type="project" value="TreeGrafter"/>
</dbReference>
<dbReference type="CDD" id="cd12830">
    <property type="entry name" value="MtCorA-like"/>
    <property type="match status" value="1"/>
</dbReference>
<keyword evidence="4" id="KW-1003">Cell membrane</keyword>
<dbReference type="AlphaFoldDB" id="A0A931E0V3"/>
<dbReference type="EMBL" id="JADOUE010000001">
    <property type="protein sequence ID" value="MBG6121570.1"/>
    <property type="molecule type" value="Genomic_DNA"/>
</dbReference>
<accession>A0A931E0V3</accession>
<evidence type="ECO:0000256" key="10">
    <source>
        <dbReference type="ARBA" id="ARBA00034269"/>
    </source>
</evidence>
<feature type="transmembrane region" description="Helical" evidence="12">
    <location>
        <begin position="316"/>
        <end position="335"/>
    </location>
</feature>
<dbReference type="GO" id="GO:0005886">
    <property type="term" value="C:plasma membrane"/>
    <property type="evidence" value="ECO:0007669"/>
    <property type="project" value="UniProtKB-SubCell"/>
</dbReference>
<dbReference type="InterPro" id="IPR002523">
    <property type="entry name" value="MgTranspt_CorA/ZnTranspt_ZntB"/>
</dbReference>
<evidence type="ECO:0000256" key="8">
    <source>
        <dbReference type="ARBA" id="ARBA00023065"/>
    </source>
</evidence>
<comment type="caution">
    <text evidence="13">The sequence shown here is derived from an EMBL/GenBank/DDBJ whole genome shotgun (WGS) entry which is preliminary data.</text>
</comment>